<proteinExistence type="predicted"/>
<feature type="transmembrane region" description="Helical" evidence="1">
    <location>
        <begin position="20"/>
        <end position="41"/>
    </location>
</feature>
<evidence type="ECO:0000313" key="4">
    <source>
        <dbReference type="Proteomes" id="UP001362999"/>
    </source>
</evidence>
<dbReference type="PANTHER" id="PTHR40465:SF1">
    <property type="entry name" value="DUF6534 DOMAIN-CONTAINING PROTEIN"/>
    <property type="match status" value="1"/>
</dbReference>
<accession>A0AAW0CB60</accession>
<dbReference type="AlphaFoldDB" id="A0AAW0CB60"/>
<feature type="transmembrane region" description="Helical" evidence="1">
    <location>
        <begin position="235"/>
        <end position="256"/>
    </location>
</feature>
<reference evidence="3 4" key="1">
    <citation type="journal article" date="2024" name="J Genomics">
        <title>Draft genome sequencing and assembly of Favolaschia claudopus CIRM-BRFM 2984 isolated from oak limbs.</title>
        <authorList>
            <person name="Navarro D."/>
            <person name="Drula E."/>
            <person name="Chaduli D."/>
            <person name="Cazenave R."/>
            <person name="Ahrendt S."/>
            <person name="Wang J."/>
            <person name="Lipzen A."/>
            <person name="Daum C."/>
            <person name="Barry K."/>
            <person name="Grigoriev I.V."/>
            <person name="Favel A."/>
            <person name="Rosso M.N."/>
            <person name="Martin F."/>
        </authorList>
    </citation>
    <scope>NUCLEOTIDE SEQUENCE [LARGE SCALE GENOMIC DNA]</scope>
    <source>
        <strain evidence="3 4">CIRM-BRFM 2984</strain>
    </source>
</reference>
<dbReference type="Proteomes" id="UP001362999">
    <property type="component" value="Unassembled WGS sequence"/>
</dbReference>
<feature type="transmembrane region" description="Helical" evidence="1">
    <location>
        <begin position="53"/>
        <end position="76"/>
    </location>
</feature>
<gene>
    <name evidence="3" type="ORF">R3P38DRAFT_2910689</name>
</gene>
<sequence length="307" mass="33781">MDPAPKADLFNPQSTIGAFQISALISFVFFGILTCQTYTYFSRFSKDSWAIKFLVVFAYANEVGHAICTGHAIYTYTILDYGHPERLLDGAVPKSLGASLLFGLAIVFCVQSCFAYKIYALYKKPYIPVPCFAASTAGAICGLVLFVNTILMTTLRSGIHTQKWLLTIFWALTAVNDLAITAALSFFFIKHRSAVHKSTKVLVDRLTVWTLETGLLTSIVAMTCFACFTTNPDNFVWVAFFVLHPQLYSMSLMASLHSRATLRDATSSSIRFQNVPLSLDGIQMTVSKVVASNFGLEGGTDNDSQDV</sequence>
<dbReference type="InterPro" id="IPR045339">
    <property type="entry name" value="DUF6534"/>
</dbReference>
<comment type="caution">
    <text evidence="3">The sequence shown here is derived from an EMBL/GenBank/DDBJ whole genome shotgun (WGS) entry which is preliminary data.</text>
</comment>
<evidence type="ECO:0000313" key="3">
    <source>
        <dbReference type="EMBL" id="KAK7036121.1"/>
    </source>
</evidence>
<feature type="transmembrane region" description="Helical" evidence="1">
    <location>
        <begin position="164"/>
        <end position="189"/>
    </location>
</feature>
<keyword evidence="1" id="KW-0812">Transmembrane</keyword>
<protein>
    <recommendedName>
        <fullName evidence="2">DUF6534 domain-containing protein</fullName>
    </recommendedName>
</protein>
<feature type="transmembrane region" description="Helical" evidence="1">
    <location>
        <begin position="96"/>
        <end position="119"/>
    </location>
</feature>
<name>A0AAW0CB60_9AGAR</name>
<keyword evidence="1" id="KW-0472">Membrane</keyword>
<dbReference type="EMBL" id="JAWWNJ010000019">
    <property type="protein sequence ID" value="KAK7036121.1"/>
    <property type="molecule type" value="Genomic_DNA"/>
</dbReference>
<keyword evidence="1" id="KW-1133">Transmembrane helix</keyword>
<feature type="transmembrane region" description="Helical" evidence="1">
    <location>
        <begin position="131"/>
        <end position="152"/>
    </location>
</feature>
<dbReference type="PANTHER" id="PTHR40465">
    <property type="entry name" value="CHROMOSOME 1, WHOLE GENOME SHOTGUN SEQUENCE"/>
    <property type="match status" value="1"/>
</dbReference>
<keyword evidence="4" id="KW-1185">Reference proteome</keyword>
<feature type="domain" description="DUF6534" evidence="2">
    <location>
        <begin position="174"/>
        <end position="260"/>
    </location>
</feature>
<evidence type="ECO:0000259" key="2">
    <source>
        <dbReference type="Pfam" id="PF20152"/>
    </source>
</evidence>
<dbReference type="Pfam" id="PF20152">
    <property type="entry name" value="DUF6534"/>
    <property type="match status" value="1"/>
</dbReference>
<organism evidence="3 4">
    <name type="scientific">Favolaschia claudopus</name>
    <dbReference type="NCBI Taxonomy" id="2862362"/>
    <lineage>
        <taxon>Eukaryota</taxon>
        <taxon>Fungi</taxon>
        <taxon>Dikarya</taxon>
        <taxon>Basidiomycota</taxon>
        <taxon>Agaricomycotina</taxon>
        <taxon>Agaricomycetes</taxon>
        <taxon>Agaricomycetidae</taxon>
        <taxon>Agaricales</taxon>
        <taxon>Marasmiineae</taxon>
        <taxon>Mycenaceae</taxon>
        <taxon>Favolaschia</taxon>
    </lineage>
</organism>
<evidence type="ECO:0000256" key="1">
    <source>
        <dbReference type="SAM" id="Phobius"/>
    </source>
</evidence>
<feature type="transmembrane region" description="Helical" evidence="1">
    <location>
        <begin position="209"/>
        <end position="229"/>
    </location>
</feature>